<proteinExistence type="predicted"/>
<evidence type="ECO:0000313" key="4">
    <source>
        <dbReference type="Proteomes" id="UP001152759"/>
    </source>
</evidence>
<dbReference type="AlphaFoldDB" id="A0A9P0C8R9"/>
<keyword evidence="2" id="KW-0732">Signal</keyword>
<feature type="chain" id="PRO_5040395884" evidence="2">
    <location>
        <begin position="20"/>
        <end position="235"/>
    </location>
</feature>
<name>A0A9P0C8R9_BEMTA</name>
<feature type="region of interest" description="Disordered" evidence="1">
    <location>
        <begin position="65"/>
        <end position="122"/>
    </location>
</feature>
<dbReference type="EMBL" id="OU963863">
    <property type="protein sequence ID" value="CAH0766596.1"/>
    <property type="molecule type" value="Genomic_DNA"/>
</dbReference>
<sequence>MKAALSFLTFSLICTLIYGLPTPEDDTLDSFNVDDECADGGNEATKEACNGKLISKDELSSSIKSNLNKIGVTGMEKPKDKETETEKVKQETEKDKHETETEKEKDKPKLERRTHGKDDSKNKDIDETIRVLKDLKNEVKAAYIGTVKLSKKLDERIKPEQAEMLVIYLRQLKIATDYSVEKIDDCVRKLRDEKKGDRESMGYSSGGGVSDTVAPALVNVFNQYDSVYEFVSDLQ</sequence>
<feature type="signal peptide" evidence="2">
    <location>
        <begin position="1"/>
        <end position="19"/>
    </location>
</feature>
<evidence type="ECO:0000256" key="2">
    <source>
        <dbReference type="SAM" id="SignalP"/>
    </source>
</evidence>
<keyword evidence="4" id="KW-1185">Reference proteome</keyword>
<evidence type="ECO:0000256" key="1">
    <source>
        <dbReference type="SAM" id="MobiDB-lite"/>
    </source>
</evidence>
<accession>A0A9P0C8R9</accession>
<dbReference type="Proteomes" id="UP001152759">
    <property type="component" value="Chromosome 2"/>
</dbReference>
<protein>
    <submittedName>
        <fullName evidence="3">Uncharacterized protein</fullName>
    </submittedName>
</protein>
<reference evidence="3" key="1">
    <citation type="submission" date="2021-12" db="EMBL/GenBank/DDBJ databases">
        <authorList>
            <person name="King R."/>
        </authorList>
    </citation>
    <scope>NUCLEOTIDE SEQUENCE</scope>
</reference>
<gene>
    <name evidence="3" type="ORF">BEMITA_LOCUS4367</name>
</gene>
<evidence type="ECO:0000313" key="3">
    <source>
        <dbReference type="EMBL" id="CAH0766596.1"/>
    </source>
</evidence>
<feature type="compositionally biased region" description="Basic and acidic residues" evidence="1">
    <location>
        <begin position="76"/>
        <end position="122"/>
    </location>
</feature>
<organism evidence="3 4">
    <name type="scientific">Bemisia tabaci</name>
    <name type="common">Sweetpotato whitefly</name>
    <name type="synonym">Aleurodes tabaci</name>
    <dbReference type="NCBI Taxonomy" id="7038"/>
    <lineage>
        <taxon>Eukaryota</taxon>
        <taxon>Metazoa</taxon>
        <taxon>Ecdysozoa</taxon>
        <taxon>Arthropoda</taxon>
        <taxon>Hexapoda</taxon>
        <taxon>Insecta</taxon>
        <taxon>Pterygota</taxon>
        <taxon>Neoptera</taxon>
        <taxon>Paraneoptera</taxon>
        <taxon>Hemiptera</taxon>
        <taxon>Sternorrhyncha</taxon>
        <taxon>Aleyrodoidea</taxon>
        <taxon>Aleyrodidae</taxon>
        <taxon>Aleyrodinae</taxon>
        <taxon>Bemisia</taxon>
    </lineage>
</organism>